<proteinExistence type="predicted"/>
<sequence length="158" mass="17587">MTRACADGRMPGISVTGYSSRRAQLLWRVFCQINCVDRPDNAGWNGQVIVAGARAQSRRLLEALVRLRSADTRLSCPSCSKLFEPPTCSHRRRRRRLGASPLLRASKANVHYSLENWTLLKGFSFVTDFLALKSTHALSLSGSFHSFCYDVVIAVNNA</sequence>
<keyword evidence="1" id="KW-1185">Reference proteome</keyword>
<dbReference type="AlphaFoldDB" id="A0A9J2P340"/>
<name>A0A9J2P340_ASCLU</name>
<organism evidence="1 2">
    <name type="scientific">Ascaris lumbricoides</name>
    <name type="common">Giant roundworm</name>
    <dbReference type="NCBI Taxonomy" id="6252"/>
    <lineage>
        <taxon>Eukaryota</taxon>
        <taxon>Metazoa</taxon>
        <taxon>Ecdysozoa</taxon>
        <taxon>Nematoda</taxon>
        <taxon>Chromadorea</taxon>
        <taxon>Rhabditida</taxon>
        <taxon>Spirurina</taxon>
        <taxon>Ascaridomorpha</taxon>
        <taxon>Ascaridoidea</taxon>
        <taxon>Ascarididae</taxon>
        <taxon>Ascaris</taxon>
    </lineage>
</organism>
<dbReference type="WBParaSite" id="ALUE_0000396401-mRNA-1">
    <property type="protein sequence ID" value="ALUE_0000396401-mRNA-1"/>
    <property type="gene ID" value="ALUE_0000396401"/>
</dbReference>
<evidence type="ECO:0000313" key="1">
    <source>
        <dbReference type="Proteomes" id="UP000036681"/>
    </source>
</evidence>
<reference evidence="2" key="1">
    <citation type="submission" date="2023-03" db="UniProtKB">
        <authorList>
            <consortium name="WormBaseParasite"/>
        </authorList>
    </citation>
    <scope>IDENTIFICATION</scope>
</reference>
<dbReference type="Proteomes" id="UP000036681">
    <property type="component" value="Unplaced"/>
</dbReference>
<evidence type="ECO:0000313" key="2">
    <source>
        <dbReference type="WBParaSite" id="ALUE_0000396401-mRNA-1"/>
    </source>
</evidence>
<protein>
    <submittedName>
        <fullName evidence="2">Uncharacterized protein</fullName>
    </submittedName>
</protein>
<accession>A0A9J2P340</accession>